<dbReference type="EMBL" id="JAAXPI010000001">
    <property type="protein sequence ID" value="NKZ02293.1"/>
    <property type="molecule type" value="Genomic_DNA"/>
</dbReference>
<dbReference type="InterPro" id="IPR053714">
    <property type="entry name" value="Iso_Racemase_Enz_sf"/>
</dbReference>
<name>A0A846YW33_9ACTN</name>
<dbReference type="AlphaFoldDB" id="A0A846YW33"/>
<proteinExistence type="inferred from homology"/>
<evidence type="ECO:0000313" key="2">
    <source>
        <dbReference type="EMBL" id="NKZ02293.1"/>
    </source>
</evidence>
<comment type="similarity">
    <text evidence="1">Belongs to the HyuE racemase family.</text>
</comment>
<evidence type="ECO:0000256" key="1">
    <source>
        <dbReference type="ARBA" id="ARBA00038414"/>
    </source>
</evidence>
<accession>A0A846YW33</accession>
<evidence type="ECO:0000313" key="3">
    <source>
        <dbReference type="Proteomes" id="UP000579250"/>
    </source>
</evidence>
<dbReference type="InterPro" id="IPR015942">
    <property type="entry name" value="Asp/Glu/hydantoin_racemase"/>
</dbReference>
<comment type="caution">
    <text evidence="2">The sequence shown here is derived from an EMBL/GenBank/DDBJ whole genome shotgun (WGS) entry which is preliminary data.</text>
</comment>
<organism evidence="2 3">
    <name type="scientific">Actinomadura latina</name>
    <dbReference type="NCBI Taxonomy" id="163603"/>
    <lineage>
        <taxon>Bacteria</taxon>
        <taxon>Bacillati</taxon>
        <taxon>Actinomycetota</taxon>
        <taxon>Actinomycetes</taxon>
        <taxon>Streptosporangiales</taxon>
        <taxon>Thermomonosporaceae</taxon>
        <taxon>Actinomadura</taxon>
    </lineage>
</organism>
<dbReference type="Gene3D" id="3.40.50.12500">
    <property type="match status" value="1"/>
</dbReference>
<keyword evidence="3" id="KW-1185">Reference proteome</keyword>
<dbReference type="Pfam" id="PF01177">
    <property type="entry name" value="Asp_Glu_race"/>
    <property type="match status" value="1"/>
</dbReference>
<protein>
    <submittedName>
        <fullName evidence="2">Hydantoin racemase</fullName>
    </submittedName>
</protein>
<gene>
    <name evidence="2" type="ORF">HGB48_00740</name>
</gene>
<reference evidence="2 3" key="1">
    <citation type="submission" date="2020-04" db="EMBL/GenBank/DDBJ databases">
        <title>MicrobeNet Type strains.</title>
        <authorList>
            <person name="Nicholson A.C."/>
        </authorList>
    </citation>
    <scope>NUCLEOTIDE SEQUENCE [LARGE SCALE GENOMIC DNA]</scope>
    <source>
        <strain evidence="2 3">ATCC BAA-277</strain>
    </source>
</reference>
<dbReference type="Proteomes" id="UP000579250">
    <property type="component" value="Unassembled WGS sequence"/>
</dbReference>
<dbReference type="RefSeq" id="WP_067634036.1">
    <property type="nucleotide sequence ID" value="NZ_JAAXPI010000001.1"/>
</dbReference>
<sequence length="267" mass="29151">MRIWHQSFTVLDDVPHYRDALARHLRAQAAPGTDIGFHGMKPGTYPSDYPGTHIGYAYLAGLHREQFVHAALRAQDEGYDAFLIATIPDTAYEEVRTVVDIPVIAYGQTSVLMAGALGDRVGIVNFIGALEPQLRRNFRNYRLDQLVGPIVQVEAEFTDVMAAYADPKPLLDAFTRAAREAIGEGANVIVPGEGPLNVFLADQGLSRVDGVPVLDSLGTCVRVAEMRAAQFHATGLTPTRTGFYGARPPRPLIDAARDFYGTNRTLT</sequence>
<dbReference type="GO" id="GO:0047661">
    <property type="term" value="F:amino-acid racemase activity"/>
    <property type="evidence" value="ECO:0007669"/>
    <property type="project" value="InterPro"/>
</dbReference>